<reference evidence="1 2" key="1">
    <citation type="submission" date="2019-06" db="EMBL/GenBank/DDBJ databases">
        <title>Genome analyses of bacteria isolated from kimchi.</title>
        <authorList>
            <person name="Lee S."/>
            <person name="Ahn S."/>
            <person name="Roh S."/>
        </authorList>
    </citation>
    <scope>NUCLEOTIDE SEQUENCE [LARGE SCALE GENOMIC DNA]</scope>
    <source>
        <strain evidence="1 2">CBA3630</strain>
    </source>
</reference>
<dbReference type="RefSeq" id="WP_147651106.1">
    <property type="nucleotide sequence ID" value="NZ_CP042383.1"/>
</dbReference>
<dbReference type="AlphaFoldDB" id="A0A5B8T2I5"/>
<proteinExistence type="predicted"/>
<dbReference type="Proteomes" id="UP000321296">
    <property type="component" value="Chromosome"/>
</dbReference>
<protein>
    <submittedName>
        <fullName evidence="1">Uncharacterized protein</fullName>
    </submittedName>
</protein>
<dbReference type="EMBL" id="CP042383">
    <property type="protein sequence ID" value="QEA41250.1"/>
    <property type="molecule type" value="Genomic_DNA"/>
</dbReference>
<sequence>MNFLEFKDYIEMNSKAYKVFITKAAKYQIDKNNKRSKYKKWRVEQINSKIYFMWNNVIAKLYNDVFESKGRKVRTYKEWVNYLDKKKTIKKFDKSISKLKFR</sequence>
<accession>A0A5B8T2I5</accession>
<evidence type="ECO:0000313" key="1">
    <source>
        <dbReference type="EMBL" id="QEA41250.1"/>
    </source>
</evidence>
<dbReference type="KEGG" id="lpse:FGL85_01205"/>
<name>A0A5B8T2I5_LEUPS</name>
<organism evidence="1 2">
    <name type="scientific">Leuconostoc pseudomesenteroides</name>
    <dbReference type="NCBI Taxonomy" id="33968"/>
    <lineage>
        <taxon>Bacteria</taxon>
        <taxon>Bacillati</taxon>
        <taxon>Bacillota</taxon>
        <taxon>Bacilli</taxon>
        <taxon>Lactobacillales</taxon>
        <taxon>Lactobacillaceae</taxon>
        <taxon>Leuconostoc</taxon>
    </lineage>
</organism>
<gene>
    <name evidence="1" type="ORF">FGL85_01205</name>
</gene>
<dbReference type="GeneID" id="97231392"/>
<evidence type="ECO:0000313" key="2">
    <source>
        <dbReference type="Proteomes" id="UP000321296"/>
    </source>
</evidence>